<evidence type="ECO:0000256" key="2">
    <source>
        <dbReference type="ARBA" id="ARBA00008466"/>
    </source>
</evidence>
<dbReference type="Gene3D" id="3.60.90.10">
    <property type="entry name" value="S-adenosylmethionine decarboxylase"/>
    <property type="match status" value="1"/>
</dbReference>
<dbReference type="InterPro" id="IPR016067">
    <property type="entry name" value="S-AdoMet_deCO2ase_core"/>
</dbReference>
<dbReference type="SUPFAM" id="SSF56276">
    <property type="entry name" value="S-adenosylmethionine decarboxylase"/>
    <property type="match status" value="1"/>
</dbReference>
<comment type="similarity">
    <text evidence="2">Belongs to the eukaryotic AdoMetDC family.</text>
</comment>
<comment type="catalytic activity">
    <reaction evidence="5">
        <text>S-adenosyl-L-methionine + H(+) = S-adenosyl 3-(methylsulfanyl)propylamine + CO2</text>
        <dbReference type="Rhea" id="RHEA:15981"/>
        <dbReference type="ChEBI" id="CHEBI:15378"/>
        <dbReference type="ChEBI" id="CHEBI:16526"/>
        <dbReference type="ChEBI" id="CHEBI:57443"/>
        <dbReference type="ChEBI" id="CHEBI:59789"/>
        <dbReference type="EC" id="4.1.1.50"/>
    </reaction>
</comment>
<sequence length="86" mass="10133">MRDLNPKKMRFFYACNVASAKEATDDEYFTVHVTPEPEFSYASFETNIALPCYLQLVKRVLEMFEPQTFICTLVTEIVSFAFFHRF</sequence>
<protein>
    <submittedName>
        <fullName evidence="8">S-adenosylmethionine decarboxylase proenzyme</fullName>
    </submittedName>
</protein>
<organism evidence="8">
    <name type="scientific">Schistocephalus solidus</name>
    <name type="common">Tapeworm</name>
    <dbReference type="NCBI Taxonomy" id="70667"/>
    <lineage>
        <taxon>Eukaryota</taxon>
        <taxon>Metazoa</taxon>
        <taxon>Spiralia</taxon>
        <taxon>Lophotrochozoa</taxon>
        <taxon>Platyhelminthes</taxon>
        <taxon>Cestoda</taxon>
        <taxon>Eucestoda</taxon>
        <taxon>Diphyllobothriidea</taxon>
        <taxon>Diphyllobothriidae</taxon>
        <taxon>Schistocephalus</taxon>
    </lineage>
</organism>
<accession>A0A183SHB3</accession>
<dbReference type="UniPathway" id="UPA00331">
    <property type="reaction ID" value="UER00451"/>
</dbReference>
<dbReference type="AlphaFoldDB" id="A0A183SHB3"/>
<dbReference type="Pfam" id="PF01536">
    <property type="entry name" value="SAM_decarbox"/>
    <property type="match status" value="1"/>
</dbReference>
<evidence type="ECO:0000256" key="5">
    <source>
        <dbReference type="ARBA" id="ARBA00048112"/>
    </source>
</evidence>
<proteinExistence type="inferred from homology"/>
<dbReference type="InterPro" id="IPR048283">
    <property type="entry name" value="AdoMetDC-like"/>
</dbReference>
<reference evidence="8" key="1">
    <citation type="submission" date="2016-06" db="UniProtKB">
        <authorList>
            <consortium name="WormBaseParasite"/>
        </authorList>
    </citation>
    <scope>IDENTIFICATION</scope>
</reference>
<dbReference type="GO" id="GO:0004014">
    <property type="term" value="F:adenosylmethionine decarboxylase activity"/>
    <property type="evidence" value="ECO:0007669"/>
    <property type="project" value="UniProtKB-EC"/>
</dbReference>
<dbReference type="PANTHER" id="PTHR11570">
    <property type="entry name" value="S-ADENOSYLMETHIONINE DECARBOXYLASE"/>
    <property type="match status" value="1"/>
</dbReference>
<dbReference type="EMBL" id="UYSU01032594">
    <property type="protein sequence ID" value="VDL89996.1"/>
    <property type="molecule type" value="Genomic_DNA"/>
</dbReference>
<keyword evidence="3" id="KW-0745">Spermidine biosynthesis</keyword>
<evidence type="ECO:0000313" key="6">
    <source>
        <dbReference type="EMBL" id="VDL89996.1"/>
    </source>
</evidence>
<dbReference type="WBParaSite" id="SSLN_0000372301-mRNA-1">
    <property type="protein sequence ID" value="SSLN_0000372301-mRNA-1"/>
    <property type="gene ID" value="SSLN_0000372301"/>
</dbReference>
<dbReference type="GO" id="GO:0008295">
    <property type="term" value="P:spermidine biosynthetic process"/>
    <property type="evidence" value="ECO:0007669"/>
    <property type="project" value="UniProtKB-KW"/>
</dbReference>
<keyword evidence="7" id="KW-1185">Reference proteome</keyword>
<dbReference type="GO" id="GO:0006597">
    <property type="term" value="P:spermine biosynthetic process"/>
    <property type="evidence" value="ECO:0007669"/>
    <property type="project" value="TreeGrafter"/>
</dbReference>
<dbReference type="Proteomes" id="UP000275846">
    <property type="component" value="Unassembled WGS sequence"/>
</dbReference>
<evidence type="ECO:0000256" key="4">
    <source>
        <dbReference type="ARBA" id="ARBA00023115"/>
    </source>
</evidence>
<dbReference type="PANTHER" id="PTHR11570:SF0">
    <property type="entry name" value="S-ADENOSYLMETHIONINE DECARBOXYLASE PROENZYME"/>
    <property type="match status" value="1"/>
</dbReference>
<keyword evidence="4" id="KW-0620">Polyamine biosynthesis</keyword>
<comment type="pathway">
    <text evidence="1">Amine and polyamine biosynthesis; S-adenosylmethioninamine biosynthesis; S-adenosylmethioninamine from S-adenosyl-L-methionine: step 1/1.</text>
</comment>
<gene>
    <name evidence="6" type="ORF">SSLN_LOCUS3611</name>
</gene>
<evidence type="ECO:0000256" key="1">
    <source>
        <dbReference type="ARBA" id="ARBA00004911"/>
    </source>
</evidence>
<evidence type="ECO:0000313" key="7">
    <source>
        <dbReference type="Proteomes" id="UP000275846"/>
    </source>
</evidence>
<dbReference type="STRING" id="70667.A0A183SHB3"/>
<reference evidence="6 7" key="2">
    <citation type="submission" date="2018-11" db="EMBL/GenBank/DDBJ databases">
        <authorList>
            <consortium name="Pathogen Informatics"/>
        </authorList>
    </citation>
    <scope>NUCLEOTIDE SEQUENCE [LARGE SCALE GENOMIC DNA]</scope>
    <source>
        <strain evidence="6 7">NST_G2</strain>
    </source>
</reference>
<dbReference type="GO" id="GO:0005829">
    <property type="term" value="C:cytosol"/>
    <property type="evidence" value="ECO:0007669"/>
    <property type="project" value="TreeGrafter"/>
</dbReference>
<dbReference type="OrthoDB" id="1068353at2759"/>
<evidence type="ECO:0000256" key="3">
    <source>
        <dbReference type="ARBA" id="ARBA00023066"/>
    </source>
</evidence>
<evidence type="ECO:0000313" key="8">
    <source>
        <dbReference type="WBParaSite" id="SSLN_0000372301-mRNA-1"/>
    </source>
</evidence>
<name>A0A183SHB3_SCHSO</name>